<protein>
    <submittedName>
        <fullName evidence="1">Uncharacterized protein</fullName>
    </submittedName>
</protein>
<dbReference type="Proteomes" id="UP000066487">
    <property type="component" value="Chromosome"/>
</dbReference>
<evidence type="ECO:0000313" key="2">
    <source>
        <dbReference type="Proteomes" id="UP000066487"/>
    </source>
</evidence>
<accession>A0A0N9WP55</accession>
<evidence type="ECO:0000313" key="1">
    <source>
        <dbReference type="EMBL" id="ALI05222.1"/>
    </source>
</evidence>
<organism evidence="1 2">
    <name type="scientific">Pseudomonas fluorescens</name>
    <dbReference type="NCBI Taxonomy" id="294"/>
    <lineage>
        <taxon>Bacteria</taxon>
        <taxon>Pseudomonadati</taxon>
        <taxon>Pseudomonadota</taxon>
        <taxon>Gammaproteobacteria</taxon>
        <taxon>Pseudomonadales</taxon>
        <taxon>Pseudomonadaceae</taxon>
        <taxon>Pseudomonas</taxon>
    </lineage>
</organism>
<name>A0A0N9WP55_PSEFL</name>
<sequence>MFDRSDFDQLSSEQLTFWAAHNHCPGIYYTAYPQSAFRTRSSEERIRVTRVRKRQGENGLNFWLFAEWIDWRPGGENYFAGYVSDAKFEEVSEAVFNQMVAEQAIDLIAPLKQPLHESTGFVGALLMYSMKTEFIVSLFAEYEDEYIHFYWDTTA</sequence>
<reference evidence="1 2" key="2">
    <citation type="journal article" date="2018" name="Nature">
        <title>Mutant phenotypes for thousands of bacterial genes of unknown function.</title>
        <authorList>
            <person name="Price M.N."/>
            <person name="Wetmore K.M."/>
            <person name="Waters R.J."/>
            <person name="Callaghan M."/>
            <person name="Ray J."/>
            <person name="Liu H."/>
            <person name="Kuehl J.V."/>
            <person name="Melnyk R.A."/>
            <person name="Lamson J.S."/>
            <person name="Suh Y."/>
            <person name="Carlson H.K."/>
            <person name="Esquivel Z."/>
            <person name="Sadeeshkumar H."/>
            <person name="Chakraborty R."/>
            <person name="Zane G.M."/>
            <person name="Rubin B.E."/>
            <person name="Wall J.D."/>
            <person name="Visel A."/>
            <person name="Bristow J."/>
            <person name="Blow M.J."/>
            <person name="Arkin A.P."/>
            <person name="Deutschbauer A.M."/>
        </authorList>
    </citation>
    <scope>NUCLEOTIDE SEQUENCE [LARGE SCALE GENOMIC DNA]</scope>
    <source>
        <strain evidence="1 2">FW300-N2E3</strain>
    </source>
</reference>
<reference evidence="2" key="1">
    <citation type="submission" date="2015-09" db="EMBL/GenBank/DDBJ databases">
        <title>Whole genome sequence of Pseudomonas fluorescens FW300-N2E3.</title>
        <authorList>
            <person name="Ray J."/>
            <person name="Melnyk R."/>
            <person name="Deutschbauer A."/>
        </authorList>
    </citation>
    <scope>NUCLEOTIDE SEQUENCE [LARGE SCALE GENOMIC DNA]</scope>
    <source>
        <strain evidence="2">FW300-N2E3</strain>
    </source>
</reference>
<gene>
    <name evidence="1" type="ORF">AO353_28915</name>
</gene>
<dbReference type="EMBL" id="CP012830">
    <property type="protein sequence ID" value="ALI05222.1"/>
    <property type="molecule type" value="Genomic_DNA"/>
</dbReference>
<dbReference type="AlphaFoldDB" id="A0A0N9WP55"/>
<dbReference type="OrthoDB" id="6864341at2"/>
<proteinExistence type="predicted"/>